<comment type="caution">
    <text evidence="4">The sequence shown here is derived from an EMBL/GenBank/DDBJ whole genome shotgun (WGS) entry which is preliminary data.</text>
</comment>
<dbReference type="Gene3D" id="2.60.40.4070">
    <property type="match status" value="1"/>
</dbReference>
<dbReference type="OrthoDB" id="6331147at2"/>
<organism evidence="4 5">
    <name type="scientific">Runella aurantiaca</name>
    <dbReference type="NCBI Taxonomy" id="2282308"/>
    <lineage>
        <taxon>Bacteria</taxon>
        <taxon>Pseudomonadati</taxon>
        <taxon>Bacteroidota</taxon>
        <taxon>Cytophagia</taxon>
        <taxon>Cytophagales</taxon>
        <taxon>Spirosomataceae</taxon>
        <taxon>Runella</taxon>
    </lineage>
</organism>
<proteinExistence type="predicted"/>
<evidence type="ECO:0000313" key="5">
    <source>
        <dbReference type="Proteomes" id="UP000253141"/>
    </source>
</evidence>
<dbReference type="SUPFAM" id="SSF51126">
    <property type="entry name" value="Pectin lyase-like"/>
    <property type="match status" value="1"/>
</dbReference>
<reference evidence="4 5" key="1">
    <citation type="submission" date="2018-07" db="EMBL/GenBank/DDBJ databases">
        <title>Genome analysis of Runella aurantiaca.</title>
        <authorList>
            <person name="Yang X."/>
        </authorList>
    </citation>
    <scope>NUCLEOTIDE SEQUENCE [LARGE SCALE GENOMIC DNA]</scope>
    <source>
        <strain evidence="4 5">YX9</strain>
    </source>
</reference>
<keyword evidence="2" id="KW-0732">Signal</keyword>
<dbReference type="Pfam" id="PF13860">
    <property type="entry name" value="FlgD_ig"/>
    <property type="match status" value="1"/>
</dbReference>
<evidence type="ECO:0000256" key="2">
    <source>
        <dbReference type="SAM" id="SignalP"/>
    </source>
</evidence>
<feature type="region of interest" description="Disordered" evidence="1">
    <location>
        <begin position="127"/>
        <end position="146"/>
    </location>
</feature>
<feature type="signal peptide" evidence="2">
    <location>
        <begin position="1"/>
        <end position="21"/>
    </location>
</feature>
<name>A0A369I4Z6_9BACT</name>
<dbReference type="InterPro" id="IPR025965">
    <property type="entry name" value="FlgD/Vpr_Ig-like"/>
</dbReference>
<protein>
    <submittedName>
        <fullName evidence="4">T9SS C-terminal target domain-containing protein</fullName>
    </submittedName>
</protein>
<dbReference type="EMBL" id="QPIW01000040">
    <property type="protein sequence ID" value="RDB02593.1"/>
    <property type="molecule type" value="Genomic_DNA"/>
</dbReference>
<feature type="domain" description="FlgD/Vpr Ig-like" evidence="3">
    <location>
        <begin position="521"/>
        <end position="570"/>
    </location>
</feature>
<keyword evidence="5" id="KW-1185">Reference proteome</keyword>
<evidence type="ECO:0000259" key="3">
    <source>
        <dbReference type="Pfam" id="PF13860"/>
    </source>
</evidence>
<evidence type="ECO:0000313" key="4">
    <source>
        <dbReference type="EMBL" id="RDB02593.1"/>
    </source>
</evidence>
<sequence>MKAINLLLIGLACLLSVSAVAQKLLPYSFQHQADSSDHNTLRFLTQVTQPNTTFLRLYFAGTQLGEGSYLVLEGADGARQELRKQDLDNWHYSSAYFNGQSLNVSLFTAPGDRNTVRISEVRVTDPQVGQAGNPRRGAKTGGTTVQTATSTSANITEMYPYAKAVGRFTNGISAGGTGWIAPNGAIVTTSDIGYDVIEFNVPPSVGNTIQHPSPQDQYPLNLGSGVKGYHKFVFNGESYITKVGWGVLEALPNGTGLRPGERQQEYFRIATNPSNYILDNLEDKSVDLFHYGVFDGPVLEGFSNFKNLQLTQTSLQKQNTYLKYDLPYASDDRDLFVVYSMNNYSLAYGAPITYEGSNVAIGVHFSSNDGENPAIGPGFRSDGFRNGLASFFSNNSVYVDPEGLFDPGTGEIHKPFRTENKAASDAPAGAQVYFARGDYYGPSTFNRPMTLRAPVGTVRMGVPFSSARKAAEPTISPQLLAEGSSPSFVRESAEDRQVHAYPNPFKEQTEINYPFAVGRPVSVHIFNMAGVPVATFTPNDTASGQKGVQWNGTDRHGMPVPAGLYLVKVNFGNQTYTTKVLKN</sequence>
<dbReference type="InterPro" id="IPR026444">
    <property type="entry name" value="Secre_tail"/>
</dbReference>
<dbReference type="InterPro" id="IPR011050">
    <property type="entry name" value="Pectin_lyase_fold/virulence"/>
</dbReference>
<feature type="chain" id="PRO_5016917656" evidence="2">
    <location>
        <begin position="22"/>
        <end position="583"/>
    </location>
</feature>
<dbReference type="InterPro" id="IPR012334">
    <property type="entry name" value="Pectin_lyas_fold"/>
</dbReference>
<gene>
    <name evidence="4" type="ORF">DVG78_28160</name>
</gene>
<accession>A0A369I4Z6</accession>
<dbReference type="NCBIfam" id="TIGR04183">
    <property type="entry name" value="Por_Secre_tail"/>
    <property type="match status" value="1"/>
</dbReference>
<dbReference type="RefSeq" id="WP_114464346.1">
    <property type="nucleotide sequence ID" value="NZ_QPIW01000040.1"/>
</dbReference>
<dbReference type="Proteomes" id="UP000253141">
    <property type="component" value="Unassembled WGS sequence"/>
</dbReference>
<evidence type="ECO:0000256" key="1">
    <source>
        <dbReference type="SAM" id="MobiDB-lite"/>
    </source>
</evidence>
<dbReference type="Gene3D" id="2.160.20.10">
    <property type="entry name" value="Single-stranded right-handed beta-helix, Pectin lyase-like"/>
    <property type="match status" value="1"/>
</dbReference>
<dbReference type="AlphaFoldDB" id="A0A369I4Z6"/>